<dbReference type="Proteomes" id="UP000319516">
    <property type="component" value="Unassembled WGS sequence"/>
</dbReference>
<keyword evidence="3" id="KW-0472">Membrane</keyword>
<keyword evidence="10" id="KW-1185">Reference proteome</keyword>
<name>A0A542YQU7_9MICO</name>
<dbReference type="RefSeq" id="WP_141784605.1">
    <property type="nucleotide sequence ID" value="NZ_BAAAIK010000002.1"/>
</dbReference>
<keyword evidence="5 6" id="KW-0449">Lipoprotein</keyword>
<reference evidence="9 10" key="1">
    <citation type="submission" date="2019-06" db="EMBL/GenBank/DDBJ databases">
        <title>Sequencing the genomes of 1000 actinobacteria strains.</title>
        <authorList>
            <person name="Klenk H.-P."/>
        </authorList>
    </citation>
    <scope>NUCLEOTIDE SEQUENCE [LARGE SCALE GENOMIC DNA]</scope>
    <source>
        <strain evidence="9 10">DSM 12335</strain>
    </source>
</reference>
<dbReference type="GO" id="GO:0016020">
    <property type="term" value="C:membrane"/>
    <property type="evidence" value="ECO:0007669"/>
    <property type="project" value="UniProtKB-SubCell"/>
</dbReference>
<dbReference type="PIRSF" id="PIRSF002854">
    <property type="entry name" value="MetQ"/>
    <property type="match status" value="1"/>
</dbReference>
<dbReference type="SUPFAM" id="SSF53850">
    <property type="entry name" value="Periplasmic binding protein-like II"/>
    <property type="match status" value="1"/>
</dbReference>
<dbReference type="PANTHER" id="PTHR30429">
    <property type="entry name" value="D-METHIONINE-BINDING LIPOPROTEIN METQ"/>
    <property type="match status" value="1"/>
</dbReference>
<evidence type="ECO:0000256" key="7">
    <source>
        <dbReference type="PIRSR" id="PIRSR002854-1"/>
    </source>
</evidence>
<sequence>MRLTPTGTTALALAAALTLSACGGTADAEDGTASGSDGPLRVAATPVPHAEILQFVADELAPDAGLDLEVVEFTDYVQPNVALDDGSVDANYYQHSVYLADQEATAGYDFTELLGVNFQPQGLYSSSITDLGQLPEGSTVAIPNDPVNGARGLLLLQQEGLLTLADDAGDVPTSLDITDNPLDLEFSEVEAAQLPRSLEDVELAAIPGNYAIEADLNPAEDALSVESAEGSPYVIQLVTRTGNEDDERLQLLQELLSSDETRQFIEETYQGAVVPAF</sequence>
<feature type="signal peptide" evidence="8">
    <location>
        <begin position="1"/>
        <end position="28"/>
    </location>
</feature>
<evidence type="ECO:0000256" key="4">
    <source>
        <dbReference type="ARBA" id="ARBA00023139"/>
    </source>
</evidence>
<evidence type="ECO:0000256" key="8">
    <source>
        <dbReference type="SAM" id="SignalP"/>
    </source>
</evidence>
<feature type="lipid moiety-binding region" description="S-diacylglycerol cysteine" evidence="7">
    <location>
        <position position="22"/>
    </location>
</feature>
<proteinExistence type="inferred from homology"/>
<dbReference type="Gene3D" id="3.40.190.10">
    <property type="entry name" value="Periplasmic binding protein-like II"/>
    <property type="match status" value="2"/>
</dbReference>
<evidence type="ECO:0000256" key="6">
    <source>
        <dbReference type="PIRNR" id="PIRNR002854"/>
    </source>
</evidence>
<protein>
    <recommendedName>
        <fullName evidence="6">Lipoprotein</fullName>
    </recommendedName>
</protein>
<keyword evidence="2 8" id="KW-0732">Signal</keyword>
<comment type="subcellular location">
    <subcellularLocation>
        <location evidence="1">Membrane</location>
        <topology evidence="1">Lipid-anchor</topology>
    </subcellularLocation>
</comment>
<organism evidence="9 10">
    <name type="scientific">Ornithinicoccus hortensis</name>
    <dbReference type="NCBI Taxonomy" id="82346"/>
    <lineage>
        <taxon>Bacteria</taxon>
        <taxon>Bacillati</taxon>
        <taxon>Actinomycetota</taxon>
        <taxon>Actinomycetes</taxon>
        <taxon>Micrococcales</taxon>
        <taxon>Intrasporangiaceae</taxon>
        <taxon>Ornithinicoccus</taxon>
    </lineage>
</organism>
<dbReference type="PANTHER" id="PTHR30429:SF0">
    <property type="entry name" value="METHIONINE-BINDING LIPOPROTEIN METQ"/>
    <property type="match status" value="1"/>
</dbReference>
<comment type="similarity">
    <text evidence="6">Belongs to the nlpA lipoprotein family.</text>
</comment>
<dbReference type="EMBL" id="VFOP01000001">
    <property type="protein sequence ID" value="TQL50472.1"/>
    <property type="molecule type" value="Genomic_DNA"/>
</dbReference>
<evidence type="ECO:0000256" key="1">
    <source>
        <dbReference type="ARBA" id="ARBA00004635"/>
    </source>
</evidence>
<dbReference type="InterPro" id="IPR004872">
    <property type="entry name" value="Lipoprotein_NlpA"/>
</dbReference>
<dbReference type="PROSITE" id="PS51257">
    <property type="entry name" value="PROKAR_LIPOPROTEIN"/>
    <property type="match status" value="1"/>
</dbReference>
<evidence type="ECO:0000256" key="2">
    <source>
        <dbReference type="ARBA" id="ARBA00022729"/>
    </source>
</evidence>
<evidence type="ECO:0000256" key="3">
    <source>
        <dbReference type="ARBA" id="ARBA00023136"/>
    </source>
</evidence>
<gene>
    <name evidence="9" type="ORF">FB467_1582</name>
</gene>
<accession>A0A542YQU7</accession>
<evidence type="ECO:0000256" key="5">
    <source>
        <dbReference type="ARBA" id="ARBA00023288"/>
    </source>
</evidence>
<feature type="chain" id="PRO_5021924844" description="Lipoprotein" evidence="8">
    <location>
        <begin position="29"/>
        <end position="277"/>
    </location>
</feature>
<evidence type="ECO:0000313" key="9">
    <source>
        <dbReference type="EMBL" id="TQL50472.1"/>
    </source>
</evidence>
<dbReference type="OrthoDB" id="9812878at2"/>
<dbReference type="AlphaFoldDB" id="A0A542YQU7"/>
<dbReference type="Pfam" id="PF03180">
    <property type="entry name" value="Lipoprotein_9"/>
    <property type="match status" value="1"/>
</dbReference>
<comment type="caution">
    <text evidence="9">The sequence shown here is derived from an EMBL/GenBank/DDBJ whole genome shotgun (WGS) entry which is preliminary data.</text>
</comment>
<evidence type="ECO:0000313" key="10">
    <source>
        <dbReference type="Proteomes" id="UP000319516"/>
    </source>
</evidence>
<keyword evidence="4" id="KW-0564">Palmitate</keyword>